<reference evidence="1 2" key="1">
    <citation type="journal article" date="2022" name="bioRxiv">
        <title>The genome of the oomycete Peronosclerospora sorghi, a cosmopolitan pathogen of maize and sorghum, is inflated with dispersed pseudogenes.</title>
        <authorList>
            <person name="Fletcher K."/>
            <person name="Martin F."/>
            <person name="Isakeit T."/>
            <person name="Cavanaugh K."/>
            <person name="Magill C."/>
            <person name="Michelmore R."/>
        </authorList>
    </citation>
    <scope>NUCLEOTIDE SEQUENCE [LARGE SCALE GENOMIC DNA]</scope>
    <source>
        <strain evidence="1">P6</strain>
    </source>
</reference>
<gene>
    <name evidence="1" type="ORF">PsorP6_006381</name>
</gene>
<organism evidence="1 2">
    <name type="scientific">Peronosclerospora sorghi</name>
    <dbReference type="NCBI Taxonomy" id="230839"/>
    <lineage>
        <taxon>Eukaryota</taxon>
        <taxon>Sar</taxon>
        <taxon>Stramenopiles</taxon>
        <taxon>Oomycota</taxon>
        <taxon>Peronosporomycetes</taxon>
        <taxon>Peronosporales</taxon>
        <taxon>Peronosporaceae</taxon>
        <taxon>Peronosclerospora</taxon>
    </lineage>
</organism>
<dbReference type="Proteomes" id="UP001163321">
    <property type="component" value="Chromosome 4"/>
</dbReference>
<keyword evidence="2" id="KW-1185">Reference proteome</keyword>
<name>A0ACC0W4V5_9STRA</name>
<dbReference type="EMBL" id="CM047583">
    <property type="protein sequence ID" value="KAI9913577.1"/>
    <property type="molecule type" value="Genomic_DNA"/>
</dbReference>
<comment type="caution">
    <text evidence="1">The sequence shown here is derived from an EMBL/GenBank/DDBJ whole genome shotgun (WGS) entry which is preliminary data.</text>
</comment>
<evidence type="ECO:0000313" key="2">
    <source>
        <dbReference type="Proteomes" id="UP001163321"/>
    </source>
</evidence>
<evidence type="ECO:0000313" key="1">
    <source>
        <dbReference type="EMBL" id="KAI9913577.1"/>
    </source>
</evidence>
<protein>
    <submittedName>
        <fullName evidence="1">Uncharacterized protein</fullName>
    </submittedName>
</protein>
<proteinExistence type="predicted"/>
<accession>A0ACC0W4V5</accession>
<sequence>MDCQYRKKQFRISLLKDIGCSPRKKTFFYCFTMLRKEKLSDHDWALARVVNIYKVSEKPVVIVADTYLA</sequence>